<evidence type="ECO:0000256" key="2">
    <source>
        <dbReference type="SAM" id="Phobius"/>
    </source>
</evidence>
<dbReference type="PANTHER" id="PTHR30329">
    <property type="entry name" value="STATOR ELEMENT OF FLAGELLAR MOTOR COMPLEX"/>
    <property type="match status" value="1"/>
</dbReference>
<dbReference type="InterPro" id="IPR006665">
    <property type="entry name" value="OmpA-like"/>
</dbReference>
<evidence type="ECO:0000313" key="5">
    <source>
        <dbReference type="Proteomes" id="UP000324758"/>
    </source>
</evidence>
<comment type="caution">
    <text evidence="4">The sequence shown here is derived from an EMBL/GenBank/DDBJ whole genome shotgun (WGS) entry which is preliminary data.</text>
</comment>
<dbReference type="SUPFAM" id="SSF103088">
    <property type="entry name" value="OmpA-like"/>
    <property type="match status" value="1"/>
</dbReference>
<dbReference type="EMBL" id="VSSS01000008">
    <property type="protein sequence ID" value="TYL99205.1"/>
    <property type="molecule type" value="Genomic_DNA"/>
</dbReference>
<keyword evidence="2" id="KW-0812">Transmembrane</keyword>
<dbReference type="OrthoDB" id="5525824at2"/>
<keyword evidence="2" id="KW-1133">Transmembrane helix</keyword>
<feature type="transmembrane region" description="Helical" evidence="2">
    <location>
        <begin position="26"/>
        <end position="45"/>
    </location>
</feature>
<dbReference type="PROSITE" id="PS51123">
    <property type="entry name" value="OMPA_2"/>
    <property type="match status" value="1"/>
</dbReference>
<organism evidence="4 5">
    <name type="scientific">Bradyrhizobium rifense</name>
    <dbReference type="NCBI Taxonomy" id="515499"/>
    <lineage>
        <taxon>Bacteria</taxon>
        <taxon>Pseudomonadati</taxon>
        <taxon>Pseudomonadota</taxon>
        <taxon>Alphaproteobacteria</taxon>
        <taxon>Hyphomicrobiales</taxon>
        <taxon>Nitrobacteraceae</taxon>
        <taxon>Bradyrhizobium</taxon>
    </lineage>
</organism>
<dbReference type="Gene3D" id="3.30.1330.60">
    <property type="entry name" value="OmpA-like domain"/>
    <property type="match status" value="1"/>
</dbReference>
<keyword evidence="1 2" id="KW-0472">Membrane</keyword>
<dbReference type="AlphaFoldDB" id="A0A5D3KZP0"/>
<reference evidence="4 5" key="1">
    <citation type="submission" date="2019-08" db="EMBL/GenBank/DDBJ databases">
        <title>Bradyrhizobium hipponensis sp. nov., a rhizobium isolated from a Lupinus angustifolius root nodule in Tunisia.</title>
        <authorList>
            <person name="Off K."/>
            <person name="Rejili M."/>
            <person name="Mars M."/>
            <person name="Brachmann A."/>
            <person name="Marin M."/>
        </authorList>
    </citation>
    <scope>NUCLEOTIDE SEQUENCE [LARGE SCALE GENOMIC DNA]</scope>
    <source>
        <strain evidence="4 5">CTAW71</strain>
    </source>
</reference>
<dbReference type="InterPro" id="IPR050330">
    <property type="entry name" value="Bact_OuterMem_StrucFunc"/>
</dbReference>
<evidence type="ECO:0000256" key="1">
    <source>
        <dbReference type="PROSITE-ProRule" id="PRU00473"/>
    </source>
</evidence>
<proteinExistence type="predicted"/>
<evidence type="ECO:0000259" key="3">
    <source>
        <dbReference type="PROSITE" id="PS51123"/>
    </source>
</evidence>
<dbReference type="RefSeq" id="WP_148770833.1">
    <property type="nucleotide sequence ID" value="NZ_VSSS01000008.1"/>
</dbReference>
<evidence type="ECO:0000313" key="4">
    <source>
        <dbReference type="EMBL" id="TYL99205.1"/>
    </source>
</evidence>
<protein>
    <submittedName>
        <fullName evidence="4">OmpA family protein</fullName>
    </submittedName>
</protein>
<dbReference type="InterPro" id="IPR036737">
    <property type="entry name" value="OmpA-like_sf"/>
</dbReference>
<name>A0A5D3KZP0_9BRAD</name>
<dbReference type="GO" id="GO:0016020">
    <property type="term" value="C:membrane"/>
    <property type="evidence" value="ECO:0007669"/>
    <property type="project" value="UniProtKB-UniRule"/>
</dbReference>
<accession>A0A5D3KZP0</accession>
<sequence>MSEIELDAGSSHEAEDENYFISMTDMMVGMLFLFIIMLMMFALNFRKGDEDAERIRNCLQAVVNENAALSADVNTKIASVQQTIRGPIEALQVAADQRQKLLTDIKSRLEAEGIQQVEIDEQNGVVRLSERAIRFDPNKSDLDPAARDNVARIARVLEPIIQRYSACQDGATDHCSGHRGAVLETVFLEGHTDSTGVADPVQRDRNNWQLSTERATNTYREILADQPELRQFRNRRGEQILSVAGYSSTRPITAADGRDFWARNRRIDLRFVMDAETKYGIDDIRAIKTLNDEIRQQIERMAQLNQEGTSRCR</sequence>
<dbReference type="Proteomes" id="UP000324758">
    <property type="component" value="Unassembled WGS sequence"/>
</dbReference>
<dbReference type="CDD" id="cd07185">
    <property type="entry name" value="OmpA_C-like"/>
    <property type="match status" value="1"/>
</dbReference>
<dbReference type="PANTHER" id="PTHR30329:SF20">
    <property type="entry name" value="EXPORTED PROTEIN"/>
    <property type="match status" value="1"/>
</dbReference>
<keyword evidence="5" id="KW-1185">Reference proteome</keyword>
<gene>
    <name evidence="4" type="ORF">FXB40_03635</name>
</gene>
<feature type="domain" description="OmpA-like" evidence="3">
    <location>
        <begin position="122"/>
        <end position="275"/>
    </location>
</feature>